<evidence type="ECO:0000313" key="3">
    <source>
        <dbReference type="EMBL" id="KAB3533267.1"/>
    </source>
</evidence>
<comment type="caution">
    <text evidence="3">The sequence shown here is derived from an EMBL/GenBank/DDBJ whole genome shotgun (WGS) entry which is preliminary data.</text>
</comment>
<reference evidence="3 4" key="1">
    <citation type="submission" date="2019-10" db="EMBL/GenBank/DDBJ databases">
        <title>Alkaliphilus serpentinus sp. nov. and Alkaliphilus pronyensis sp. nov., two novel anaerobic alkaliphilic species isolated from the serpentinized-hosted hydrothermal field of the Prony Bay (New Caledonia).</title>
        <authorList>
            <person name="Postec A."/>
        </authorList>
    </citation>
    <scope>NUCLEOTIDE SEQUENCE [LARGE SCALE GENOMIC DNA]</scope>
    <source>
        <strain evidence="3 4">LacT</strain>
    </source>
</reference>
<dbReference type="Pfam" id="PF01966">
    <property type="entry name" value="HD"/>
    <property type="match status" value="1"/>
</dbReference>
<evidence type="ECO:0000313" key="4">
    <source>
        <dbReference type="Proteomes" id="UP000465601"/>
    </source>
</evidence>
<dbReference type="AlphaFoldDB" id="A0A833HRJ5"/>
<proteinExistence type="predicted"/>
<dbReference type="OrthoDB" id="9803619at2"/>
<dbReference type="PANTHER" id="PTHR35795:SF1">
    <property type="entry name" value="BIS(5'-NUCLEOSYL)-TETRAPHOSPHATASE, SYMMETRICAL"/>
    <property type="match status" value="1"/>
</dbReference>
<dbReference type="EMBL" id="WBZB01000004">
    <property type="protein sequence ID" value="KAB3533267.1"/>
    <property type="molecule type" value="Genomic_DNA"/>
</dbReference>
<dbReference type="PROSITE" id="PS51831">
    <property type="entry name" value="HD"/>
    <property type="match status" value="1"/>
</dbReference>
<dbReference type="InterPro" id="IPR026875">
    <property type="entry name" value="PHydrolase_assoc_dom"/>
</dbReference>
<dbReference type="CDD" id="cd00077">
    <property type="entry name" value="HDc"/>
    <property type="match status" value="1"/>
</dbReference>
<dbReference type="RefSeq" id="WP_151864592.1">
    <property type="nucleotide sequence ID" value="NZ_WBZB01000004.1"/>
</dbReference>
<evidence type="ECO:0000259" key="2">
    <source>
        <dbReference type="PROSITE" id="PS51831"/>
    </source>
</evidence>
<dbReference type="Proteomes" id="UP000465601">
    <property type="component" value="Unassembled WGS sequence"/>
</dbReference>
<dbReference type="NCBIfam" id="NF002327">
    <property type="entry name" value="PRK01286.1-2"/>
    <property type="match status" value="1"/>
</dbReference>
<keyword evidence="4" id="KW-1185">Reference proteome</keyword>
<organism evidence="3 4">
    <name type="scientific">Alkaliphilus serpentinus</name>
    <dbReference type="NCBI Taxonomy" id="1482731"/>
    <lineage>
        <taxon>Bacteria</taxon>
        <taxon>Bacillati</taxon>
        <taxon>Bacillota</taxon>
        <taxon>Clostridia</taxon>
        <taxon>Peptostreptococcales</taxon>
        <taxon>Natronincolaceae</taxon>
        <taxon>Alkaliphilus</taxon>
    </lineage>
</organism>
<keyword evidence="1 3" id="KW-0378">Hydrolase</keyword>
<evidence type="ECO:0000256" key="1">
    <source>
        <dbReference type="ARBA" id="ARBA00022801"/>
    </source>
</evidence>
<dbReference type="InterPro" id="IPR006674">
    <property type="entry name" value="HD_domain"/>
</dbReference>
<dbReference type="InterPro" id="IPR051094">
    <property type="entry name" value="Diverse_Catalytic_Enzymes"/>
</dbReference>
<dbReference type="SUPFAM" id="SSF109604">
    <property type="entry name" value="HD-domain/PDEase-like"/>
    <property type="match status" value="1"/>
</dbReference>
<feature type="domain" description="HD" evidence="2">
    <location>
        <begin position="75"/>
        <end position="185"/>
    </location>
</feature>
<protein>
    <submittedName>
        <fullName evidence="3">Deoxyguanosinetriphosphate triphosphohydrolase</fullName>
    </submittedName>
</protein>
<name>A0A833HRJ5_9FIRM</name>
<dbReference type="InterPro" id="IPR003607">
    <property type="entry name" value="HD/PDEase_dom"/>
</dbReference>
<dbReference type="Gene3D" id="1.10.3210.10">
    <property type="entry name" value="Hypothetical protein af1432"/>
    <property type="match status" value="1"/>
</dbReference>
<sequence length="336" mass="38640">MENLRNQTEKMEGEYLSEYAQLSVNSKGRKLQEEECEIRTAYQRDRDRIIHSKSFRALKEKTQVFIVKDDFFRTRLSHTLEVSQIARTIARALRLNEDLVEAVALGHDLGHTCFGHSGEEVLHNITGDFKHNHQSLRVIDILEGDDRGLNLTYEVRDGILNHTGKVSPVTLEGKLVKLIDTITYLCHDIQDSISAGILKETDIPHSFIRILGDTHSKRINTFVKDIIYETSEALQNGKPIEIYQSQQLKEATLNLREFMFKNVYNGEICLREKEKATFIVRTLFDYFSSNPNEMPLEYIKRLSVDDLKRVVTDCIAGATDAYAIRLFQSKFVPSPK</sequence>
<accession>A0A833HRJ5</accession>
<dbReference type="Pfam" id="PF13286">
    <property type="entry name" value="HD_assoc"/>
    <property type="match status" value="1"/>
</dbReference>
<dbReference type="PANTHER" id="PTHR35795">
    <property type="entry name" value="SLR1885 PROTEIN"/>
    <property type="match status" value="1"/>
</dbReference>
<gene>
    <name evidence="3" type="ORF">F8153_01440</name>
</gene>
<dbReference type="GO" id="GO:0016787">
    <property type="term" value="F:hydrolase activity"/>
    <property type="evidence" value="ECO:0007669"/>
    <property type="project" value="UniProtKB-KW"/>
</dbReference>
<dbReference type="SMART" id="SM00471">
    <property type="entry name" value="HDc"/>
    <property type="match status" value="1"/>
</dbReference>